<name>A0ABQ9HIY1_9NEOP</name>
<evidence type="ECO:0000313" key="2">
    <source>
        <dbReference type="Proteomes" id="UP001159363"/>
    </source>
</evidence>
<keyword evidence="2" id="KW-1185">Reference proteome</keyword>
<organism evidence="1 2">
    <name type="scientific">Dryococelus australis</name>
    <dbReference type="NCBI Taxonomy" id="614101"/>
    <lineage>
        <taxon>Eukaryota</taxon>
        <taxon>Metazoa</taxon>
        <taxon>Ecdysozoa</taxon>
        <taxon>Arthropoda</taxon>
        <taxon>Hexapoda</taxon>
        <taxon>Insecta</taxon>
        <taxon>Pterygota</taxon>
        <taxon>Neoptera</taxon>
        <taxon>Polyneoptera</taxon>
        <taxon>Phasmatodea</taxon>
        <taxon>Verophasmatodea</taxon>
        <taxon>Anareolatae</taxon>
        <taxon>Phasmatidae</taxon>
        <taxon>Eurycanthinae</taxon>
        <taxon>Dryococelus</taxon>
    </lineage>
</organism>
<evidence type="ECO:0000313" key="1">
    <source>
        <dbReference type="EMBL" id="KAJ8884169.1"/>
    </source>
</evidence>
<dbReference type="Proteomes" id="UP001159363">
    <property type="component" value="Chromosome 4"/>
</dbReference>
<sequence>MKTCDKVVVLLFDEMKVASQYEYDELKGQACLRNGNNQYLWNMTSVLLLEIITELSKIGFDVCACVSDCGGSNAGLGSELNLDTKNAYFKHPVIGEKIYVCAKPIRNCFFYTGFILRDGSLVTTEPVDSPLSVNNAEISPCHKLGLLTEIFSYKRCRYKTTLQIFQKGVIMSSTSLQTLFEDMKRRHGMSFILTHRLDQGCLGIIFLPNQNKRMIK</sequence>
<accession>A0ABQ9HIY1</accession>
<reference evidence="1 2" key="1">
    <citation type="submission" date="2023-02" db="EMBL/GenBank/DDBJ databases">
        <title>LHISI_Scaffold_Assembly.</title>
        <authorList>
            <person name="Stuart O.P."/>
            <person name="Cleave R."/>
            <person name="Magrath M.J.L."/>
            <person name="Mikheyev A.S."/>
        </authorList>
    </citation>
    <scope>NUCLEOTIDE SEQUENCE [LARGE SCALE GENOMIC DNA]</scope>
    <source>
        <strain evidence="1">Daus_M_001</strain>
        <tissue evidence="1">Leg muscle</tissue>
    </source>
</reference>
<comment type="caution">
    <text evidence="1">The sequence shown here is derived from an EMBL/GenBank/DDBJ whole genome shotgun (WGS) entry which is preliminary data.</text>
</comment>
<gene>
    <name evidence="1" type="ORF">PR048_016026</name>
</gene>
<protein>
    <submittedName>
        <fullName evidence="1">Uncharacterized protein</fullName>
    </submittedName>
</protein>
<proteinExistence type="predicted"/>
<dbReference type="EMBL" id="JARBHB010000005">
    <property type="protein sequence ID" value="KAJ8884169.1"/>
    <property type="molecule type" value="Genomic_DNA"/>
</dbReference>